<dbReference type="AlphaFoldDB" id="A0A1M6AVR7"/>
<protein>
    <recommendedName>
        <fullName evidence="4">DUF3592 domain-containing protein</fullName>
    </recommendedName>
</protein>
<evidence type="ECO:0000313" key="2">
    <source>
        <dbReference type="EMBL" id="SHI40566.1"/>
    </source>
</evidence>
<dbReference type="STRING" id="1447782.SAMN05444417_0650"/>
<keyword evidence="3" id="KW-1185">Reference proteome</keyword>
<dbReference type="Proteomes" id="UP000184292">
    <property type="component" value="Unassembled WGS sequence"/>
</dbReference>
<proteinExistence type="predicted"/>
<keyword evidence="1" id="KW-0472">Membrane</keyword>
<sequence>MAIVIWAGPVLFALATLGFLAADGLWYLRSVPVNGTVAELHERPGETLFDAGVTNYEPIFTYQLGGETRRASIGPAHGASDLAVGETAPIRALPGGTGDVRMDTWRGLWFIPAMLALFTLGFTIVALPTWAALDRFVFGKGRT</sequence>
<dbReference type="OrthoDB" id="7872754at2"/>
<name>A0A1M6AVR7_9RHOB</name>
<keyword evidence="1" id="KW-1133">Transmembrane helix</keyword>
<feature type="transmembrane region" description="Helical" evidence="1">
    <location>
        <begin position="109"/>
        <end position="133"/>
    </location>
</feature>
<dbReference type="EMBL" id="FQYO01000001">
    <property type="protein sequence ID" value="SHI40566.1"/>
    <property type="molecule type" value="Genomic_DNA"/>
</dbReference>
<gene>
    <name evidence="2" type="ORF">SAMN05444417_0650</name>
</gene>
<accession>A0A1M6AVR7</accession>
<evidence type="ECO:0008006" key="4">
    <source>
        <dbReference type="Google" id="ProtNLM"/>
    </source>
</evidence>
<evidence type="ECO:0000256" key="1">
    <source>
        <dbReference type="SAM" id="Phobius"/>
    </source>
</evidence>
<evidence type="ECO:0000313" key="3">
    <source>
        <dbReference type="Proteomes" id="UP000184292"/>
    </source>
</evidence>
<dbReference type="RefSeq" id="WP_139300452.1">
    <property type="nucleotide sequence ID" value="NZ_FQYO01000001.1"/>
</dbReference>
<keyword evidence="1" id="KW-0812">Transmembrane</keyword>
<organism evidence="2 3">
    <name type="scientific">Wenxinia saemankumensis</name>
    <dbReference type="NCBI Taxonomy" id="1447782"/>
    <lineage>
        <taxon>Bacteria</taxon>
        <taxon>Pseudomonadati</taxon>
        <taxon>Pseudomonadota</taxon>
        <taxon>Alphaproteobacteria</taxon>
        <taxon>Rhodobacterales</taxon>
        <taxon>Roseobacteraceae</taxon>
        <taxon>Wenxinia</taxon>
    </lineage>
</organism>
<reference evidence="2 3" key="1">
    <citation type="submission" date="2016-11" db="EMBL/GenBank/DDBJ databases">
        <authorList>
            <person name="Jaros S."/>
            <person name="Januszkiewicz K."/>
            <person name="Wedrychowicz H."/>
        </authorList>
    </citation>
    <scope>NUCLEOTIDE SEQUENCE [LARGE SCALE GENOMIC DNA]</scope>
    <source>
        <strain evidence="2 3">DSM 100565</strain>
    </source>
</reference>